<name>A0A2T0LSD3_9PSEU</name>
<dbReference type="SUPFAM" id="SSF103481">
    <property type="entry name" value="Multidrug resistance efflux transporter EmrE"/>
    <property type="match status" value="1"/>
</dbReference>
<accession>A0A2T0LSD3</accession>
<reference evidence="2 3" key="1">
    <citation type="submission" date="2018-03" db="EMBL/GenBank/DDBJ databases">
        <title>Genomic Encyclopedia of Type Strains, Phase III (KMG-III): the genomes of soil and plant-associated and newly described type strains.</title>
        <authorList>
            <person name="Whitman W."/>
        </authorList>
    </citation>
    <scope>NUCLEOTIDE SEQUENCE [LARGE SCALE GENOMIC DNA]</scope>
    <source>
        <strain evidence="2 3">CGMCC 4.7125</strain>
    </source>
</reference>
<evidence type="ECO:0000313" key="3">
    <source>
        <dbReference type="Proteomes" id="UP000238362"/>
    </source>
</evidence>
<proteinExistence type="predicted"/>
<dbReference type="Proteomes" id="UP000238362">
    <property type="component" value="Unassembled WGS sequence"/>
</dbReference>
<feature type="transmembrane region" description="Helical" evidence="1">
    <location>
        <begin position="139"/>
        <end position="157"/>
    </location>
</feature>
<feature type="transmembrane region" description="Helical" evidence="1">
    <location>
        <begin position="109"/>
        <end position="127"/>
    </location>
</feature>
<keyword evidence="1" id="KW-0812">Transmembrane</keyword>
<feature type="transmembrane region" description="Helical" evidence="1">
    <location>
        <begin position="258"/>
        <end position="279"/>
    </location>
</feature>
<gene>
    <name evidence="2" type="ORF">B0I33_107157</name>
</gene>
<dbReference type="AlphaFoldDB" id="A0A2T0LSD3"/>
<feature type="transmembrane region" description="Helical" evidence="1">
    <location>
        <begin position="55"/>
        <end position="74"/>
    </location>
</feature>
<protein>
    <recommendedName>
        <fullName evidence="4">Magnesium transporter NIPA</fullName>
    </recommendedName>
</protein>
<keyword evidence="1" id="KW-1133">Transmembrane helix</keyword>
<feature type="transmembrane region" description="Helical" evidence="1">
    <location>
        <begin position="203"/>
        <end position="219"/>
    </location>
</feature>
<dbReference type="RefSeq" id="WP_106179980.1">
    <property type="nucleotide sequence ID" value="NZ_PVNH01000007.1"/>
</dbReference>
<feature type="transmembrane region" description="Helical" evidence="1">
    <location>
        <begin position="231"/>
        <end position="252"/>
    </location>
</feature>
<organism evidence="2 3">
    <name type="scientific">Prauserella shujinwangii</name>
    <dbReference type="NCBI Taxonomy" id="1453103"/>
    <lineage>
        <taxon>Bacteria</taxon>
        <taxon>Bacillati</taxon>
        <taxon>Actinomycetota</taxon>
        <taxon>Actinomycetes</taxon>
        <taxon>Pseudonocardiales</taxon>
        <taxon>Pseudonocardiaceae</taxon>
        <taxon>Prauserella</taxon>
    </lineage>
</organism>
<dbReference type="NCBIfam" id="NF038012">
    <property type="entry name" value="DMT_1"/>
    <property type="match status" value="1"/>
</dbReference>
<evidence type="ECO:0000256" key="1">
    <source>
        <dbReference type="SAM" id="Phobius"/>
    </source>
</evidence>
<dbReference type="OrthoDB" id="3568345at2"/>
<sequence>MGSITDTIISAAAALAAGLCLAATGLLQQRAASARPQREQFSPRLILSLAKDKRWLAGIATAVASYGFQAIALAKGPLALVQPLIVSEMLFAVPISVRLRDVKLGAREWLAVGAVVTGLVVGIVSAYPRQGEPLPPIELWAYALGGITVLATGSVVTGRLVRGPARASLFAFAGASVMALQSSIFAATIALLGKDVWGAFTTWQPYALIVVSLLGMFLVENSYQAGPLAASMPVMDATLPLVSIALGVGLFGETVRTGALALTGTSFGLVLLLVGIILLDTSPVVRKTQRIEEREQERTAEREGS</sequence>
<dbReference type="InterPro" id="IPR037185">
    <property type="entry name" value="EmrE-like"/>
</dbReference>
<keyword evidence="1" id="KW-0472">Membrane</keyword>
<dbReference type="EMBL" id="PVNH01000007">
    <property type="protein sequence ID" value="PRX46580.1"/>
    <property type="molecule type" value="Genomic_DNA"/>
</dbReference>
<feature type="transmembrane region" description="Helical" evidence="1">
    <location>
        <begin position="169"/>
        <end position="191"/>
    </location>
</feature>
<feature type="transmembrane region" description="Helical" evidence="1">
    <location>
        <begin position="6"/>
        <end position="27"/>
    </location>
</feature>
<evidence type="ECO:0008006" key="4">
    <source>
        <dbReference type="Google" id="ProtNLM"/>
    </source>
</evidence>
<evidence type="ECO:0000313" key="2">
    <source>
        <dbReference type="EMBL" id="PRX46580.1"/>
    </source>
</evidence>
<dbReference type="PANTHER" id="PTHR40761:SF1">
    <property type="entry name" value="CONSERVED INTEGRAL MEMBRANE ALANINE VALINE AND LEUCINE RICH PROTEIN-RELATED"/>
    <property type="match status" value="1"/>
</dbReference>
<feature type="transmembrane region" description="Helical" evidence="1">
    <location>
        <begin position="80"/>
        <end position="97"/>
    </location>
</feature>
<comment type="caution">
    <text evidence="2">The sequence shown here is derived from an EMBL/GenBank/DDBJ whole genome shotgun (WGS) entry which is preliminary data.</text>
</comment>
<keyword evidence="3" id="KW-1185">Reference proteome</keyword>
<dbReference type="PANTHER" id="PTHR40761">
    <property type="entry name" value="CONSERVED INTEGRAL MEMBRANE ALANINE VALINE AND LEUCINE RICH PROTEIN-RELATED"/>
    <property type="match status" value="1"/>
</dbReference>